<organism evidence="7 8">
    <name type="scientific">Pyronema omphalodes (strain CBS 100304)</name>
    <name type="common">Pyronema confluens</name>
    <dbReference type="NCBI Taxonomy" id="1076935"/>
    <lineage>
        <taxon>Eukaryota</taxon>
        <taxon>Fungi</taxon>
        <taxon>Dikarya</taxon>
        <taxon>Ascomycota</taxon>
        <taxon>Pezizomycotina</taxon>
        <taxon>Pezizomycetes</taxon>
        <taxon>Pezizales</taxon>
        <taxon>Pyronemataceae</taxon>
        <taxon>Pyronema</taxon>
    </lineage>
</organism>
<feature type="active site" evidence="5">
    <location>
        <position position="92"/>
    </location>
</feature>
<gene>
    <name evidence="7" type="ORF">PCON_04060</name>
</gene>
<evidence type="ECO:0000256" key="5">
    <source>
        <dbReference type="PIRSR" id="PIRSR037430-1"/>
    </source>
</evidence>
<dbReference type="GO" id="GO:0016787">
    <property type="term" value="F:hydrolase activity"/>
    <property type="evidence" value="ECO:0007669"/>
    <property type="project" value="UniProtKB-KW"/>
</dbReference>
<name>U4LJ60_PYROM</name>
<evidence type="ECO:0000256" key="6">
    <source>
        <dbReference type="PIRSR" id="PIRSR037430-2"/>
    </source>
</evidence>
<dbReference type="eggNOG" id="ENOG502SV0S">
    <property type="taxonomic scope" value="Eukaryota"/>
</dbReference>
<dbReference type="EMBL" id="HF936578">
    <property type="protein sequence ID" value="CCX17131.1"/>
    <property type="molecule type" value="Genomic_DNA"/>
</dbReference>
<evidence type="ECO:0000313" key="8">
    <source>
        <dbReference type="Proteomes" id="UP000018144"/>
    </source>
</evidence>
<keyword evidence="1" id="KW-0540">Nuclease</keyword>
<proteinExistence type="predicted"/>
<keyword evidence="2" id="KW-0732">Signal</keyword>
<dbReference type="Gene3D" id="3.10.450.30">
    <property type="entry name" value="Microbial ribonucleases"/>
    <property type="match status" value="1"/>
</dbReference>
<feature type="active site" description="Proton acceptor" evidence="5">
    <location>
        <position position="115"/>
    </location>
</feature>
<dbReference type="GO" id="GO:0004521">
    <property type="term" value="F:RNA endonuclease activity"/>
    <property type="evidence" value="ECO:0007669"/>
    <property type="project" value="InterPro"/>
</dbReference>
<dbReference type="OrthoDB" id="4998592at2759"/>
<dbReference type="InterPro" id="IPR000026">
    <property type="entry name" value="N1-like"/>
</dbReference>
<dbReference type="PIRSF" id="PIRSF037430">
    <property type="entry name" value="RNase_U2"/>
    <property type="match status" value="1"/>
</dbReference>
<dbReference type="InterPro" id="IPR016191">
    <property type="entry name" value="Ribonuclease/ribotoxin"/>
</dbReference>
<protein>
    <submittedName>
        <fullName evidence="7">Similar to Ribonuclease alpha-sarcin acc. no. P00655</fullName>
    </submittedName>
</protein>
<dbReference type="AlphaFoldDB" id="U4LJ60"/>
<evidence type="ECO:0000256" key="1">
    <source>
        <dbReference type="ARBA" id="ARBA00022722"/>
    </source>
</evidence>
<dbReference type="Proteomes" id="UP000018144">
    <property type="component" value="Unassembled WGS sequence"/>
</dbReference>
<dbReference type="SUPFAM" id="SSF53933">
    <property type="entry name" value="Microbial ribonucleases"/>
    <property type="match status" value="1"/>
</dbReference>
<keyword evidence="3" id="KW-0378">Hydrolase</keyword>
<evidence type="ECO:0000256" key="3">
    <source>
        <dbReference type="ARBA" id="ARBA00022801"/>
    </source>
</evidence>
<feature type="active site" description="Proton donor" evidence="5">
    <location>
        <position position="155"/>
    </location>
</feature>
<accession>U4LJ60</accession>
<evidence type="ECO:0000256" key="2">
    <source>
        <dbReference type="ARBA" id="ARBA00022729"/>
    </source>
</evidence>
<keyword evidence="4 6" id="KW-1015">Disulfide bond</keyword>
<evidence type="ECO:0000256" key="4">
    <source>
        <dbReference type="ARBA" id="ARBA00023157"/>
    </source>
</evidence>
<dbReference type="InterPro" id="IPR048269">
    <property type="entry name" value="RNase_U2"/>
</dbReference>
<feature type="disulfide bond" evidence="6">
    <location>
        <begin position="57"/>
        <end position="167"/>
    </location>
</feature>
<dbReference type="Pfam" id="PF00545">
    <property type="entry name" value="Ribonuclease"/>
    <property type="match status" value="1"/>
</dbReference>
<evidence type="ECO:0000313" key="7">
    <source>
        <dbReference type="EMBL" id="CCX17131.1"/>
    </source>
</evidence>
<feature type="disulfide bond" evidence="6">
    <location>
        <begin position="108"/>
        <end position="150"/>
    </location>
</feature>
<dbReference type="OMA" id="SSYPHWF"/>
<sequence length="168" mass="18378">MERDPGKQIYKPPVFLRRIEASSTATMVSFTTLFVLALSATALAAPTLEERDTIYICNIQGQPPLRISRNKAEGNMHAAPLSDGKTKTSYPHEFKNIGNAIKFPSGKCKGVKLLEFPVFADGHLYPYDVKPKADPGPARVIFTYPSKDFCGIVSHTLPNNGGPLALCR</sequence>
<reference evidence="7 8" key="1">
    <citation type="journal article" date="2013" name="PLoS Genet.">
        <title>The genome and development-dependent transcriptomes of Pyronema confluens: a window into fungal evolution.</title>
        <authorList>
            <person name="Traeger S."/>
            <person name="Altegoer F."/>
            <person name="Freitag M."/>
            <person name="Gabaldon T."/>
            <person name="Kempken F."/>
            <person name="Kumar A."/>
            <person name="Marcet-Houben M."/>
            <person name="Poggeler S."/>
            <person name="Stajich J.E."/>
            <person name="Nowrousian M."/>
        </authorList>
    </citation>
    <scope>NUCLEOTIDE SEQUENCE [LARGE SCALE GENOMIC DNA]</scope>
    <source>
        <strain evidence="8">CBS 100304</strain>
        <tissue evidence="7">Vegetative mycelium</tissue>
    </source>
</reference>
<dbReference type="GO" id="GO:0003723">
    <property type="term" value="F:RNA binding"/>
    <property type="evidence" value="ECO:0007669"/>
    <property type="project" value="InterPro"/>
</dbReference>
<keyword evidence="8" id="KW-1185">Reference proteome</keyword>